<gene>
    <name evidence="1" type="ORF">BJ085DRAFT_36324</name>
</gene>
<dbReference type="Proteomes" id="UP000268162">
    <property type="component" value="Unassembled WGS sequence"/>
</dbReference>
<keyword evidence="2" id="KW-1185">Reference proteome</keyword>
<dbReference type="EMBL" id="ML002350">
    <property type="protein sequence ID" value="RKP38585.1"/>
    <property type="molecule type" value="Genomic_DNA"/>
</dbReference>
<accession>A0A4P9ZXY1</accession>
<proteinExistence type="predicted"/>
<organism evidence="1 2">
    <name type="scientific">Dimargaris cristalligena</name>
    <dbReference type="NCBI Taxonomy" id="215637"/>
    <lineage>
        <taxon>Eukaryota</taxon>
        <taxon>Fungi</taxon>
        <taxon>Fungi incertae sedis</taxon>
        <taxon>Zoopagomycota</taxon>
        <taxon>Kickxellomycotina</taxon>
        <taxon>Dimargaritomycetes</taxon>
        <taxon>Dimargaritales</taxon>
        <taxon>Dimargaritaceae</taxon>
        <taxon>Dimargaris</taxon>
    </lineage>
</organism>
<name>A0A4P9ZXY1_9FUNG</name>
<reference evidence="2" key="1">
    <citation type="journal article" date="2018" name="Nat. Microbiol.">
        <title>Leveraging single-cell genomics to expand the fungal tree of life.</title>
        <authorList>
            <person name="Ahrendt S.R."/>
            <person name="Quandt C.A."/>
            <person name="Ciobanu D."/>
            <person name="Clum A."/>
            <person name="Salamov A."/>
            <person name="Andreopoulos B."/>
            <person name="Cheng J.F."/>
            <person name="Woyke T."/>
            <person name="Pelin A."/>
            <person name="Henrissat B."/>
            <person name="Reynolds N.K."/>
            <person name="Benny G.L."/>
            <person name="Smith M.E."/>
            <person name="James T.Y."/>
            <person name="Grigoriev I.V."/>
        </authorList>
    </citation>
    <scope>NUCLEOTIDE SEQUENCE [LARGE SCALE GENOMIC DNA]</scope>
    <source>
        <strain evidence="2">RSA 468</strain>
    </source>
</reference>
<dbReference type="AlphaFoldDB" id="A0A4P9ZXY1"/>
<sequence length="78" mass="8149">MAVAYLTTMQLLSATTVILAAIATIGMVHANPAQPAASQQLTKRGFRSVAVKAGAAGAGWYLAKKGIEAYRKSRATKK</sequence>
<evidence type="ECO:0000313" key="1">
    <source>
        <dbReference type="EMBL" id="RKP38585.1"/>
    </source>
</evidence>
<evidence type="ECO:0000313" key="2">
    <source>
        <dbReference type="Proteomes" id="UP000268162"/>
    </source>
</evidence>
<protein>
    <submittedName>
        <fullName evidence="1">Uncharacterized protein</fullName>
    </submittedName>
</protein>